<sequence length="202" mass="22940">MLRKDLWANMVEAAVENKEIDFLVDADESEPLLPPPEKETSCESVSVQYIPGPSKRYFSIVLLISIALPLSAVYMGMANEYQCPVSKVPKTLLTILGLLGCFITILFIVKLISRVRGNVSHQLYLIIIIVTVTLLVFLLLLGEAVAFFKISPDFDISSKNYWAKRSYDYVYYSNFIAIGISILMTMLYFPCSSFWLLSHRFQ</sequence>
<keyword evidence="3" id="KW-1185">Reference proteome</keyword>
<name>A0A8X6IZN6_NEPPI</name>
<comment type="caution">
    <text evidence="2">The sequence shown here is derived from an EMBL/GenBank/DDBJ whole genome shotgun (WGS) entry which is preliminary data.</text>
</comment>
<gene>
    <name evidence="2" type="ORF">NPIL_65151</name>
</gene>
<reference evidence="2" key="1">
    <citation type="submission" date="2020-08" db="EMBL/GenBank/DDBJ databases">
        <title>Multicomponent nature underlies the extraordinary mechanical properties of spider dragline silk.</title>
        <authorList>
            <person name="Kono N."/>
            <person name="Nakamura H."/>
            <person name="Mori M."/>
            <person name="Yoshida Y."/>
            <person name="Ohtoshi R."/>
            <person name="Malay A.D."/>
            <person name="Moran D.A.P."/>
            <person name="Tomita M."/>
            <person name="Numata K."/>
            <person name="Arakawa K."/>
        </authorList>
    </citation>
    <scope>NUCLEOTIDE SEQUENCE</scope>
</reference>
<dbReference type="AlphaFoldDB" id="A0A8X6IZN6"/>
<dbReference type="EMBL" id="BMAW01094751">
    <property type="protein sequence ID" value="GFS67161.1"/>
    <property type="molecule type" value="Genomic_DNA"/>
</dbReference>
<evidence type="ECO:0000313" key="3">
    <source>
        <dbReference type="Proteomes" id="UP000887013"/>
    </source>
</evidence>
<feature type="transmembrane region" description="Helical" evidence="1">
    <location>
        <begin position="170"/>
        <end position="197"/>
    </location>
</feature>
<organism evidence="2 3">
    <name type="scientific">Nephila pilipes</name>
    <name type="common">Giant wood spider</name>
    <name type="synonym">Nephila maculata</name>
    <dbReference type="NCBI Taxonomy" id="299642"/>
    <lineage>
        <taxon>Eukaryota</taxon>
        <taxon>Metazoa</taxon>
        <taxon>Ecdysozoa</taxon>
        <taxon>Arthropoda</taxon>
        <taxon>Chelicerata</taxon>
        <taxon>Arachnida</taxon>
        <taxon>Araneae</taxon>
        <taxon>Araneomorphae</taxon>
        <taxon>Entelegynae</taxon>
        <taxon>Araneoidea</taxon>
        <taxon>Nephilidae</taxon>
        <taxon>Nephila</taxon>
    </lineage>
</organism>
<evidence type="ECO:0000256" key="1">
    <source>
        <dbReference type="SAM" id="Phobius"/>
    </source>
</evidence>
<keyword evidence="1" id="KW-1133">Transmembrane helix</keyword>
<feature type="transmembrane region" description="Helical" evidence="1">
    <location>
        <begin position="124"/>
        <end position="150"/>
    </location>
</feature>
<feature type="transmembrane region" description="Helical" evidence="1">
    <location>
        <begin position="92"/>
        <end position="112"/>
    </location>
</feature>
<dbReference type="OrthoDB" id="6437001at2759"/>
<feature type="transmembrane region" description="Helical" evidence="1">
    <location>
        <begin position="57"/>
        <end position="77"/>
    </location>
</feature>
<proteinExistence type="predicted"/>
<keyword evidence="1" id="KW-0812">Transmembrane</keyword>
<evidence type="ECO:0000313" key="2">
    <source>
        <dbReference type="EMBL" id="GFS67161.1"/>
    </source>
</evidence>
<accession>A0A8X6IZN6</accession>
<dbReference type="Proteomes" id="UP000887013">
    <property type="component" value="Unassembled WGS sequence"/>
</dbReference>
<protein>
    <submittedName>
        <fullName evidence="2">Uncharacterized protein</fullName>
    </submittedName>
</protein>
<keyword evidence="1" id="KW-0472">Membrane</keyword>